<evidence type="ECO:0000313" key="10">
    <source>
        <dbReference type="Proteomes" id="UP000249799"/>
    </source>
</evidence>
<keyword evidence="2" id="KW-0813">Transport</keyword>
<dbReference type="Gene3D" id="2.30.30.830">
    <property type="match status" value="1"/>
</dbReference>
<dbReference type="OrthoDB" id="341285at2"/>
<dbReference type="InterPro" id="IPR024961">
    <property type="entry name" value="T2SS_GspC_N"/>
</dbReference>
<dbReference type="Proteomes" id="UP000249799">
    <property type="component" value="Chromosome"/>
</dbReference>
<keyword evidence="5" id="KW-0812">Transmembrane</keyword>
<evidence type="ECO:0000256" key="7">
    <source>
        <dbReference type="ARBA" id="ARBA00022989"/>
    </source>
</evidence>
<keyword evidence="10" id="KW-1185">Reference proteome</keyword>
<dbReference type="Pfam" id="PF11356">
    <property type="entry name" value="T2SSC"/>
    <property type="match status" value="1"/>
</dbReference>
<evidence type="ECO:0000256" key="5">
    <source>
        <dbReference type="ARBA" id="ARBA00022692"/>
    </source>
</evidence>
<organism evidence="9 10">
    <name type="scientific">Bradymonas sediminis</name>
    <dbReference type="NCBI Taxonomy" id="1548548"/>
    <lineage>
        <taxon>Bacteria</taxon>
        <taxon>Deltaproteobacteria</taxon>
        <taxon>Bradymonadales</taxon>
        <taxon>Bradymonadaceae</taxon>
        <taxon>Bradymonas</taxon>
    </lineage>
</organism>
<gene>
    <name evidence="9" type="ORF">DN745_00465</name>
</gene>
<dbReference type="KEGG" id="bsed:DN745_00465"/>
<keyword evidence="3" id="KW-1003">Cell membrane</keyword>
<reference evidence="9 10" key="1">
    <citation type="submission" date="2018-06" db="EMBL/GenBank/DDBJ databases">
        <title>Lujinxingia sediminis gen. nov. sp. nov., a new facultative anaerobic member of the class Deltaproteobacteria, and proposal of Lujinxingaceae fam. nov.</title>
        <authorList>
            <person name="Guo L.-Y."/>
            <person name="Li C.-M."/>
            <person name="Wang S."/>
            <person name="Du Z.-J."/>
        </authorList>
    </citation>
    <scope>NUCLEOTIDE SEQUENCE [LARGE SCALE GENOMIC DNA]</scope>
    <source>
        <strain evidence="9 10">FA350</strain>
    </source>
</reference>
<dbReference type="InterPro" id="IPR036034">
    <property type="entry name" value="PDZ_sf"/>
</dbReference>
<evidence type="ECO:0000256" key="2">
    <source>
        <dbReference type="ARBA" id="ARBA00022448"/>
    </source>
</evidence>
<dbReference type="NCBIfam" id="NF041515">
    <property type="entry name" value="GspC_delta"/>
    <property type="match status" value="1"/>
</dbReference>
<comment type="subcellular location">
    <subcellularLocation>
        <location evidence="1">Cell inner membrane</location>
    </subcellularLocation>
</comment>
<keyword evidence="6" id="KW-0653">Protein transport</keyword>
<dbReference type="EMBL" id="CP030032">
    <property type="protein sequence ID" value="AWV87878.1"/>
    <property type="molecule type" value="Genomic_DNA"/>
</dbReference>
<sequence>MENFLRKYGWALMLGVIGVGALLLALTANNILASQLAPFTVPELPEMQQVAPRPARASQSKDWDRTIAKLCLFGCEDNAPVEECPGGCPDGQECQAGQCLPVQDQAVDSGLPTLSDLNMQLMGAMVASNPEFSMALLRDESSDATMIMSTGDFIQGTIEIIEIRRDRILLSRGGRTEYMLMNQTLGGAPTSATRTSGVTRPRAAAKALAPTLGKAPRVNSATQGAVKKVSDNQYELKRGALDKQLNDPKALAEQGRIAPNFKDGKRDGLKLVGLSPNSVYSQLGIQSGDVLQSVNGKKIDTTSQAMDLFEQFKSSGEVTVEIERRGQKKRMQYKIH</sequence>
<evidence type="ECO:0000256" key="4">
    <source>
        <dbReference type="ARBA" id="ARBA00022519"/>
    </source>
</evidence>
<evidence type="ECO:0000313" key="9">
    <source>
        <dbReference type="EMBL" id="AWV87878.1"/>
    </source>
</evidence>
<keyword evidence="8" id="KW-0472">Membrane</keyword>
<name>A0A2Z4FGB1_9DELT</name>
<accession>A0A2Z4FGB1</accession>
<evidence type="ECO:0000256" key="8">
    <source>
        <dbReference type="ARBA" id="ARBA00023136"/>
    </source>
</evidence>
<dbReference type="AlphaFoldDB" id="A0A2Z4FGB1"/>
<dbReference type="GO" id="GO:0005886">
    <property type="term" value="C:plasma membrane"/>
    <property type="evidence" value="ECO:0007669"/>
    <property type="project" value="UniProtKB-SubCell"/>
</dbReference>
<keyword evidence="4" id="KW-0997">Cell inner membrane</keyword>
<dbReference type="SUPFAM" id="SSF50156">
    <property type="entry name" value="PDZ domain-like"/>
    <property type="match status" value="1"/>
</dbReference>
<protein>
    <submittedName>
        <fullName evidence="9">Uncharacterized protein</fullName>
    </submittedName>
</protein>
<evidence type="ECO:0000256" key="1">
    <source>
        <dbReference type="ARBA" id="ARBA00004533"/>
    </source>
</evidence>
<evidence type="ECO:0000256" key="6">
    <source>
        <dbReference type="ARBA" id="ARBA00022927"/>
    </source>
</evidence>
<keyword evidence="7" id="KW-1133">Transmembrane helix</keyword>
<dbReference type="Gene3D" id="2.30.42.10">
    <property type="match status" value="1"/>
</dbReference>
<evidence type="ECO:0000256" key="3">
    <source>
        <dbReference type="ARBA" id="ARBA00022475"/>
    </source>
</evidence>
<proteinExistence type="predicted"/>
<dbReference type="RefSeq" id="WP_111331123.1">
    <property type="nucleotide sequence ID" value="NZ_CP030032.1"/>
</dbReference>
<dbReference type="GO" id="GO:0015031">
    <property type="term" value="P:protein transport"/>
    <property type="evidence" value="ECO:0007669"/>
    <property type="project" value="UniProtKB-KW"/>
</dbReference>